<dbReference type="Gene3D" id="3.30.420.10">
    <property type="entry name" value="Ribonuclease H-like superfamily/Ribonuclease H"/>
    <property type="match status" value="1"/>
</dbReference>
<comment type="caution">
    <text evidence="2">The sequence shown here is derived from an EMBL/GenBank/DDBJ whole genome shotgun (WGS) entry which is preliminary data.</text>
</comment>
<reference evidence="2" key="1">
    <citation type="journal article" date="2022" name="Int. J. Mol. Sci.">
        <title>Draft Genome of Tanacetum Coccineum: Genomic Comparison of Closely Related Tanacetum-Family Plants.</title>
        <authorList>
            <person name="Yamashiro T."/>
            <person name="Shiraishi A."/>
            <person name="Nakayama K."/>
            <person name="Satake H."/>
        </authorList>
    </citation>
    <scope>NUCLEOTIDE SEQUENCE</scope>
</reference>
<evidence type="ECO:0000313" key="2">
    <source>
        <dbReference type="EMBL" id="GJS62988.1"/>
    </source>
</evidence>
<organism evidence="2 3">
    <name type="scientific">Tanacetum coccineum</name>
    <dbReference type="NCBI Taxonomy" id="301880"/>
    <lineage>
        <taxon>Eukaryota</taxon>
        <taxon>Viridiplantae</taxon>
        <taxon>Streptophyta</taxon>
        <taxon>Embryophyta</taxon>
        <taxon>Tracheophyta</taxon>
        <taxon>Spermatophyta</taxon>
        <taxon>Magnoliopsida</taxon>
        <taxon>eudicotyledons</taxon>
        <taxon>Gunneridae</taxon>
        <taxon>Pentapetalae</taxon>
        <taxon>asterids</taxon>
        <taxon>campanulids</taxon>
        <taxon>Asterales</taxon>
        <taxon>Asteraceae</taxon>
        <taxon>Asteroideae</taxon>
        <taxon>Anthemideae</taxon>
        <taxon>Anthemidinae</taxon>
        <taxon>Tanacetum</taxon>
    </lineage>
</organism>
<feature type="domain" description="Integrase catalytic" evidence="1">
    <location>
        <begin position="1"/>
        <end position="107"/>
    </location>
</feature>
<dbReference type="InterPro" id="IPR001584">
    <property type="entry name" value="Integrase_cat-core"/>
</dbReference>
<proteinExistence type="predicted"/>
<name>A0ABQ4XDE9_9ASTR</name>
<accession>A0ABQ4XDE9</accession>
<dbReference type="Pfam" id="PF25597">
    <property type="entry name" value="SH3_retrovirus"/>
    <property type="match status" value="1"/>
</dbReference>
<dbReference type="InterPro" id="IPR036397">
    <property type="entry name" value="RNaseH_sf"/>
</dbReference>
<gene>
    <name evidence="2" type="ORF">Tco_0677552</name>
</gene>
<reference evidence="2" key="2">
    <citation type="submission" date="2022-01" db="EMBL/GenBank/DDBJ databases">
        <authorList>
            <person name="Yamashiro T."/>
            <person name="Shiraishi A."/>
            <person name="Satake H."/>
            <person name="Nakayama K."/>
        </authorList>
    </citation>
    <scope>NUCLEOTIDE SEQUENCE</scope>
</reference>
<dbReference type="PANTHER" id="PTHR42648">
    <property type="entry name" value="TRANSPOSASE, PUTATIVE-RELATED"/>
    <property type="match status" value="1"/>
</dbReference>
<evidence type="ECO:0000259" key="1">
    <source>
        <dbReference type="PROSITE" id="PS50994"/>
    </source>
</evidence>
<dbReference type="SUPFAM" id="SSF53098">
    <property type="entry name" value="Ribonuclease H-like"/>
    <property type="match status" value="1"/>
</dbReference>
<protein>
    <submittedName>
        <fullName evidence="2">Ribonuclease H-like domain-containing protein</fullName>
    </submittedName>
</protein>
<evidence type="ECO:0000313" key="3">
    <source>
        <dbReference type="Proteomes" id="UP001151760"/>
    </source>
</evidence>
<keyword evidence="3" id="KW-1185">Reference proteome</keyword>
<dbReference type="PROSITE" id="PS50994">
    <property type="entry name" value="INTEGRASE"/>
    <property type="match status" value="1"/>
</dbReference>
<dbReference type="InterPro" id="IPR012337">
    <property type="entry name" value="RNaseH-like_sf"/>
</dbReference>
<sequence length="162" mass="18417">MLFSPVNALDIQGCDHGGEFDNHAFHKLFADNGIQFRFSCPRTSQQTGKSERMIRNINHVIRTLLFQAHLPPNYWAEALNMAIILLNVLPSRALDNEIPFTRLLGATPNYSVLRTFGCLCYPYLDTTHKLEPRATPSTLLGHATHHRGYRFLNLNTNKIIIS</sequence>
<dbReference type="InterPro" id="IPR039537">
    <property type="entry name" value="Retrotran_Ty1/copia-like"/>
</dbReference>
<dbReference type="PANTHER" id="PTHR42648:SF26">
    <property type="entry name" value="INTEGRASE CATALYTIC DOMAIN-CONTAINING PROTEIN"/>
    <property type="match status" value="1"/>
</dbReference>
<dbReference type="Proteomes" id="UP001151760">
    <property type="component" value="Unassembled WGS sequence"/>
</dbReference>
<dbReference type="InterPro" id="IPR057670">
    <property type="entry name" value="SH3_retrovirus"/>
</dbReference>
<dbReference type="EMBL" id="BQNB010009399">
    <property type="protein sequence ID" value="GJS62988.1"/>
    <property type="molecule type" value="Genomic_DNA"/>
</dbReference>